<evidence type="ECO:0000259" key="3">
    <source>
        <dbReference type="PROSITE" id="PS51670"/>
    </source>
</evidence>
<evidence type="ECO:0000313" key="4">
    <source>
        <dbReference type="EMBL" id="KRY39442.1"/>
    </source>
</evidence>
<gene>
    <name evidence="4" type="primary">nas-14</name>
    <name evidence="4" type="ORF">T01_11770</name>
</gene>
<evidence type="ECO:0000256" key="2">
    <source>
        <dbReference type="SAM" id="MobiDB-lite"/>
    </source>
</evidence>
<dbReference type="Proteomes" id="UP000054776">
    <property type="component" value="Unassembled WGS sequence"/>
</dbReference>
<dbReference type="EMBL" id="JYDH01000018">
    <property type="protein sequence ID" value="KRY39442.1"/>
    <property type="molecule type" value="Genomic_DNA"/>
</dbReference>
<dbReference type="OrthoDB" id="5917416at2759"/>
<keyword evidence="1" id="KW-1015">Disulfide bond</keyword>
<name>A0A0V1BRK7_TRISP</name>
<comment type="caution">
    <text evidence="1">Lacks conserved residue(s) required for the propagation of feature annotation.</text>
</comment>
<dbReference type="InParanoid" id="A0A0V1BRK7"/>
<accession>A0A0V1BRK7</accession>
<feature type="region of interest" description="Disordered" evidence="2">
    <location>
        <begin position="309"/>
        <end position="366"/>
    </location>
</feature>
<proteinExistence type="predicted"/>
<dbReference type="Pfam" id="PF01549">
    <property type="entry name" value="ShK"/>
    <property type="match status" value="1"/>
</dbReference>
<dbReference type="AlphaFoldDB" id="A0A0V1BRK7"/>
<feature type="compositionally biased region" description="Pro residues" evidence="2">
    <location>
        <begin position="406"/>
        <end position="419"/>
    </location>
</feature>
<reference evidence="4 5" key="1">
    <citation type="submission" date="2015-01" db="EMBL/GenBank/DDBJ databases">
        <title>Evolution of Trichinella species and genotypes.</title>
        <authorList>
            <person name="Korhonen P.K."/>
            <person name="Edoardo P."/>
            <person name="Giuseppe L.R."/>
            <person name="Gasser R.B."/>
        </authorList>
    </citation>
    <scope>NUCLEOTIDE SEQUENCE [LARGE SCALE GENOMIC DNA]</scope>
    <source>
        <strain evidence="4">ISS3</strain>
    </source>
</reference>
<dbReference type="PROSITE" id="PS51670">
    <property type="entry name" value="SHKT"/>
    <property type="match status" value="1"/>
</dbReference>
<sequence>MLLKSATSLQNHSQLIGRQPERGNLKIKKQNQKNTRNQKKLLNYTFGVQKLMMFPSLLPVLSVLLLFSNVNSQTESISKKALDAFSRIPSCAKPSIGGRWVDTGAIGLCGTRFCRLPEEFCASRDSESDNPEFLECVTRKSNEDYLCILQQYTPFEISQHCQSVLMVAASSKSLPAKTNNVAQPPQHSQCEDKHQFCCFWAYYGECDKNAKFMKSLCQKSCGTCECNESDKSLCPVELNVENCKWTPAATRKREIAEGSSNIQSQPNLGRSAYGSMGGNGGGSPVMNSPGTYCIPTATNPCGYWPIPESPTLQSGGSPMPSSPYEGMPTQPVRPMVLPAPVPRPSYGSPPQPAGPTPYPGSRQEGYAQPQPVLITPGPPSTYMEPVRQPTAHAVSPYGTAGVQQAPSPPYGQPVQPAPPVSPSYAAGQMKISVPAPPTYVFMLNTVFAGYPVIEREVVFPEEVLSVNPINRCAGGAPCKVPGFLKPETKPMTLECPPSMQGKGNCGTSYNGGLAVQPQSAAALTPINNCAPGSAPVQQEGGLVNCVPSAIAESQPAQPSYGGGIVNCVPGSFGCSVQAGPTGGPSYGGVPPSPAYPPVPNQGYPVQAARPVPSPYGQQQKVMKLIYHRGKLMYQRQ</sequence>
<evidence type="ECO:0000313" key="5">
    <source>
        <dbReference type="Proteomes" id="UP000054776"/>
    </source>
</evidence>
<feature type="compositionally biased region" description="Pro residues" evidence="2">
    <location>
        <begin position="337"/>
        <end position="358"/>
    </location>
</feature>
<keyword evidence="5" id="KW-1185">Reference proteome</keyword>
<evidence type="ECO:0000256" key="1">
    <source>
        <dbReference type="PROSITE-ProRule" id="PRU01005"/>
    </source>
</evidence>
<protein>
    <submittedName>
        <fullName evidence="4">Zinc metalloproteinase nas-14</fullName>
    </submittedName>
</protein>
<feature type="domain" description="ShKT" evidence="3">
    <location>
        <begin position="190"/>
        <end position="224"/>
    </location>
</feature>
<feature type="region of interest" description="Disordered" evidence="2">
    <location>
        <begin position="400"/>
        <end position="419"/>
    </location>
</feature>
<dbReference type="InterPro" id="IPR003582">
    <property type="entry name" value="ShKT_dom"/>
</dbReference>
<comment type="caution">
    <text evidence="4">The sequence shown here is derived from an EMBL/GenBank/DDBJ whole genome shotgun (WGS) entry which is preliminary data.</text>
</comment>
<feature type="disulfide bond" evidence="1">
    <location>
        <begin position="190"/>
        <end position="224"/>
    </location>
</feature>
<organism evidence="4 5">
    <name type="scientific">Trichinella spiralis</name>
    <name type="common">Trichina worm</name>
    <dbReference type="NCBI Taxonomy" id="6334"/>
    <lineage>
        <taxon>Eukaryota</taxon>
        <taxon>Metazoa</taxon>
        <taxon>Ecdysozoa</taxon>
        <taxon>Nematoda</taxon>
        <taxon>Enoplea</taxon>
        <taxon>Dorylaimia</taxon>
        <taxon>Trichinellida</taxon>
        <taxon>Trichinellidae</taxon>
        <taxon>Trichinella</taxon>
    </lineage>
</organism>
<dbReference type="SMART" id="SM00254">
    <property type="entry name" value="ShKT"/>
    <property type="match status" value="1"/>
</dbReference>
<dbReference type="STRING" id="6334.A0A0V1BRK7"/>